<accession>A0A0E0UWV6</accession>
<evidence type="ECO:0000313" key="2">
    <source>
        <dbReference type="Proteomes" id="UP000000486"/>
    </source>
</evidence>
<proteinExistence type="predicted"/>
<dbReference type="HOGENOM" id="CLU_2788920_0_0_9"/>
<dbReference type="RefSeq" id="WP_003724102.1">
    <property type="nucleotide sequence ID" value="NC_017537.1"/>
</dbReference>
<evidence type="ECO:0000313" key="1">
    <source>
        <dbReference type="EMBL" id="AEH92794.1"/>
    </source>
</evidence>
<organism evidence="1 2">
    <name type="scientific">Listeria monocytogenes serotype 4a (strain M7)</name>
    <dbReference type="NCBI Taxonomy" id="1030009"/>
    <lineage>
        <taxon>Bacteria</taxon>
        <taxon>Bacillati</taxon>
        <taxon>Bacillota</taxon>
        <taxon>Bacilli</taxon>
        <taxon>Bacillales</taxon>
        <taxon>Listeriaceae</taxon>
        <taxon>Listeria</taxon>
    </lineage>
</organism>
<dbReference type="Proteomes" id="UP000000486">
    <property type="component" value="Chromosome"/>
</dbReference>
<gene>
    <name evidence="1" type="ordered locus">LMM7_1789</name>
</gene>
<sequence length="68" mass="7660">MKLIGKHPSGRAIIIRLNNQEYHYETANSFGSATSLTRAKTEARADSFTSSEMNQGLHIGNWHWKELG</sequence>
<dbReference type="EMBL" id="CP002816">
    <property type="protein sequence ID" value="AEH92794.1"/>
    <property type="molecule type" value="Genomic_DNA"/>
</dbReference>
<dbReference type="PATRIC" id="fig|1030009.3.peg.1778"/>
<reference evidence="1 2" key="1">
    <citation type="journal article" date="2011" name="J. Bacteriol.">
        <title>Genome sequence of the nonpathogenic Listeria monocytogenes serovar 4a strain M7.</title>
        <authorList>
            <person name="Chen J."/>
            <person name="Xia Y."/>
            <person name="Cheng C."/>
            <person name="Fang C."/>
            <person name="Shan Y."/>
            <person name="Jin G."/>
            <person name="Fang W."/>
        </authorList>
    </citation>
    <scope>NUCLEOTIDE SEQUENCE [LARGE SCALE GENOMIC DNA]</scope>
    <source>
        <strain evidence="1 2">M7</strain>
    </source>
</reference>
<protein>
    <submittedName>
        <fullName evidence="1">Uncharacterized protein</fullName>
    </submittedName>
</protein>
<dbReference type="GeneID" id="86846938"/>
<dbReference type="KEGG" id="lmq:LMM7_1789"/>
<name>A0A0E0UWV6_LISMM</name>
<dbReference type="AlphaFoldDB" id="A0A0E0UWV6"/>